<sequence length="62" mass="7316">MATCRLSFQIKSRWWLPVYLRTLTLMCLLMRCEPNYQKVSAFIVKHGISQKVKAEPVKDKTE</sequence>
<protein>
    <submittedName>
        <fullName evidence="2">Uncharacterized protein</fullName>
    </submittedName>
</protein>
<accession>A0A4U9I2Q8</accession>
<name>A0A4U9I2Q8_9ENTR</name>
<dbReference type="Proteomes" id="UP000310719">
    <property type="component" value="Chromosome"/>
</dbReference>
<reference evidence="2 4" key="3">
    <citation type="submission" date="2019-05" db="EMBL/GenBank/DDBJ databases">
        <authorList>
            <consortium name="Pathogen Informatics"/>
        </authorList>
    </citation>
    <scope>NUCLEOTIDE SEQUENCE [LARGE SCALE GENOMIC DNA]</scope>
    <source>
        <strain evidence="2 4">NCTC13032</strain>
    </source>
</reference>
<proteinExistence type="predicted"/>
<dbReference type="Proteomes" id="UP000222768">
    <property type="component" value="Unassembled WGS sequence"/>
</dbReference>
<reference evidence="1" key="1">
    <citation type="submission" date="2017-09" db="EMBL/GenBank/DDBJ databases">
        <title>FDA dAtabase for Regulatory Grade micrObial Sequences (FDA-ARGOS): Supporting development and validation of Infectious Disease Dx tests.</title>
        <authorList>
            <person name="Minogue T."/>
            <person name="Wolcott M."/>
            <person name="Wasieloski L."/>
            <person name="Aguilar W."/>
            <person name="Moore D."/>
            <person name="Tallon L.J."/>
            <person name="Sadzewicz L."/>
            <person name="Ott S."/>
            <person name="Zhao X."/>
            <person name="Nagaraj S."/>
            <person name="Vavikolanu K."/>
            <person name="Aluvathingal J."/>
            <person name="Nadendla S."/>
            <person name="Sichtig H."/>
        </authorList>
    </citation>
    <scope>NUCLEOTIDE SEQUENCE</scope>
    <source>
        <strain evidence="1">FDAARGOS_404</strain>
    </source>
</reference>
<gene>
    <name evidence="1" type="ORF">CRX53_13815</name>
    <name evidence="2" type="ORF">NCTC13032_04723</name>
</gene>
<dbReference type="EMBL" id="PDLK01000002">
    <property type="protein sequence ID" value="PHH04958.1"/>
    <property type="molecule type" value="Genomic_DNA"/>
</dbReference>
<evidence type="ECO:0000313" key="3">
    <source>
        <dbReference type="Proteomes" id="UP000222768"/>
    </source>
</evidence>
<evidence type="ECO:0000313" key="1">
    <source>
        <dbReference type="EMBL" id="PHH04958.1"/>
    </source>
</evidence>
<dbReference type="AlphaFoldDB" id="A0A4U9I2Q8"/>
<dbReference type="EMBL" id="LR590464">
    <property type="protein sequence ID" value="VTP70371.1"/>
    <property type="molecule type" value="Genomic_DNA"/>
</dbReference>
<evidence type="ECO:0000313" key="4">
    <source>
        <dbReference type="Proteomes" id="UP000310719"/>
    </source>
</evidence>
<reference evidence="3" key="2">
    <citation type="submission" date="2017-09" db="EMBL/GenBank/DDBJ databases">
        <title>FDA dAtabase for Regulatory Grade micrObial Sequences (FDA-ARGOS): Supporting development and validation of Infectious Disease Dx tests.</title>
        <authorList>
            <person name="Minogue T."/>
            <person name="Wolcott M."/>
            <person name="Wasieloski L."/>
            <person name="Aguilar W."/>
            <person name="Moore D."/>
            <person name="Tallon L."/>
            <person name="Sadzewicz L."/>
            <person name="Ott S."/>
            <person name="Zhao X."/>
            <person name="Nagaraj S."/>
            <person name="Vavikolanu K."/>
            <person name="Aluvathingal J."/>
            <person name="Nadendla S."/>
            <person name="Sichtig H."/>
        </authorList>
    </citation>
    <scope>NUCLEOTIDE SEQUENCE [LARGE SCALE GENOMIC DNA]</scope>
    <source>
        <strain evidence="3">FDAARGOS_404</strain>
    </source>
</reference>
<evidence type="ECO:0000313" key="2">
    <source>
        <dbReference type="EMBL" id="VTP70371.1"/>
    </source>
</evidence>
<organism evidence="2 4">
    <name type="scientific">Leclercia adecarboxylata</name>
    <dbReference type="NCBI Taxonomy" id="83655"/>
    <lineage>
        <taxon>Bacteria</taxon>
        <taxon>Pseudomonadati</taxon>
        <taxon>Pseudomonadota</taxon>
        <taxon>Gammaproteobacteria</taxon>
        <taxon>Enterobacterales</taxon>
        <taxon>Enterobacteriaceae</taxon>
        <taxon>Leclercia</taxon>
    </lineage>
</organism>